<dbReference type="GO" id="GO:0070819">
    <property type="term" value="F:menaquinone-dependent protoporphyrinogen oxidase activity"/>
    <property type="evidence" value="ECO:0007669"/>
    <property type="project" value="TreeGrafter"/>
</dbReference>
<dbReference type="InterPro" id="IPR001226">
    <property type="entry name" value="Flavodoxin_CS"/>
</dbReference>
<dbReference type="Proteomes" id="UP000217784">
    <property type="component" value="Unassembled WGS sequence"/>
</dbReference>
<feature type="domain" description="Flavodoxin-like" evidence="1">
    <location>
        <begin position="4"/>
        <end position="135"/>
    </location>
</feature>
<comment type="caution">
    <text evidence="2">The sequence shown here is derived from an EMBL/GenBank/DDBJ whole genome shotgun (WGS) entry which is preliminary data.</text>
</comment>
<dbReference type="InterPro" id="IPR012349">
    <property type="entry name" value="Split_barrel_FMN-bd"/>
</dbReference>
<dbReference type="Pfam" id="PF12724">
    <property type="entry name" value="Flavodoxin_5"/>
    <property type="match status" value="1"/>
</dbReference>
<dbReference type="PROSITE" id="PS00201">
    <property type="entry name" value="FLAVODOXIN"/>
    <property type="match status" value="1"/>
</dbReference>
<dbReference type="GO" id="GO:0010181">
    <property type="term" value="F:FMN binding"/>
    <property type="evidence" value="ECO:0007669"/>
    <property type="project" value="InterPro"/>
</dbReference>
<evidence type="ECO:0000313" key="3">
    <source>
        <dbReference type="Proteomes" id="UP000217784"/>
    </source>
</evidence>
<dbReference type="InterPro" id="IPR011576">
    <property type="entry name" value="Pyridox_Oxase_N"/>
</dbReference>
<organism evidence="2 3">
    <name type="scientific">Methanobacterium bryantii</name>
    <dbReference type="NCBI Taxonomy" id="2161"/>
    <lineage>
        <taxon>Archaea</taxon>
        <taxon>Methanobacteriati</taxon>
        <taxon>Methanobacteriota</taxon>
        <taxon>Methanomada group</taxon>
        <taxon>Methanobacteria</taxon>
        <taxon>Methanobacteriales</taxon>
        <taxon>Methanobacteriaceae</taxon>
        <taxon>Methanobacterium</taxon>
    </lineage>
</organism>
<dbReference type="OrthoDB" id="103611at2157"/>
<dbReference type="PROSITE" id="PS50902">
    <property type="entry name" value="FLAVODOXIN_LIKE"/>
    <property type="match status" value="1"/>
</dbReference>
<evidence type="ECO:0000259" key="1">
    <source>
        <dbReference type="PROSITE" id="PS50902"/>
    </source>
</evidence>
<dbReference type="SUPFAM" id="SSF50475">
    <property type="entry name" value="FMN-binding split barrel"/>
    <property type="match status" value="1"/>
</dbReference>
<dbReference type="InterPro" id="IPR052200">
    <property type="entry name" value="Protoporphyrinogen_IX_DH"/>
</dbReference>
<dbReference type="Pfam" id="PF01243">
    <property type="entry name" value="PNPOx_N"/>
    <property type="match status" value="1"/>
</dbReference>
<dbReference type="AlphaFoldDB" id="A0A2A2H2J7"/>
<dbReference type="PANTHER" id="PTHR38030:SF2">
    <property type="entry name" value="PROTOPORPHYRINOGEN IX DEHYDROGENASE [QUINONE]"/>
    <property type="match status" value="1"/>
</dbReference>
<dbReference type="SUPFAM" id="SSF52218">
    <property type="entry name" value="Flavoproteins"/>
    <property type="match status" value="1"/>
</dbReference>
<evidence type="ECO:0000313" key="2">
    <source>
        <dbReference type="EMBL" id="PAV03612.1"/>
    </source>
</evidence>
<dbReference type="EMBL" id="LMVM01000037">
    <property type="protein sequence ID" value="PAV03612.1"/>
    <property type="molecule type" value="Genomic_DNA"/>
</dbReference>
<name>A0A2A2H2J7_METBR</name>
<dbReference type="InterPro" id="IPR026816">
    <property type="entry name" value="Flavodoxin_dom"/>
</dbReference>
<protein>
    <submittedName>
        <fullName evidence="2">Pyridoxamine 5'-phosphate oxidase</fullName>
    </submittedName>
</protein>
<dbReference type="PANTHER" id="PTHR38030">
    <property type="entry name" value="PROTOPORPHYRINOGEN IX DEHYDROGENASE [MENAQUINONE]"/>
    <property type="match status" value="1"/>
</dbReference>
<gene>
    <name evidence="2" type="ORF">ASJ80_01165</name>
</gene>
<dbReference type="RefSeq" id="WP_069583916.1">
    <property type="nucleotide sequence ID" value="NZ_LMVM01000037.1"/>
</dbReference>
<dbReference type="InterPro" id="IPR029039">
    <property type="entry name" value="Flavoprotein-like_sf"/>
</dbReference>
<proteinExistence type="predicted"/>
<reference evidence="2 3" key="1">
    <citation type="journal article" date="2017" name="BMC Genomics">
        <title>Genomic analysis of methanogenic archaea reveals a shift towards energy conservation.</title>
        <authorList>
            <person name="Gilmore S.P."/>
            <person name="Henske J.K."/>
            <person name="Sexton J.A."/>
            <person name="Solomon K.V."/>
            <person name="Seppala S."/>
            <person name="Yoo J.I."/>
            <person name="Huyett L.M."/>
            <person name="Pressman A."/>
            <person name="Cogan J.Z."/>
            <person name="Kivenson V."/>
            <person name="Peng X."/>
            <person name="Tan Y."/>
            <person name="Valentine D.L."/>
            <person name="O'Malley M.A."/>
        </authorList>
    </citation>
    <scope>NUCLEOTIDE SEQUENCE [LARGE SCALE GENOMIC DNA]</scope>
    <source>
        <strain evidence="2 3">M.o.H.</strain>
    </source>
</reference>
<accession>A0A2A2H2J7</accession>
<dbReference type="Gene3D" id="2.30.110.10">
    <property type="entry name" value="Electron Transport, Fmn-binding Protein, Chain A"/>
    <property type="match status" value="1"/>
</dbReference>
<sequence length="317" mass="36525">MQKTLLIYESKYGTTEKIARYLSLVLGPAKYCRTDEFKDLYKDFDFVVIGSPVYSGKLEPQICQFVENNLDWLKEKPVALFCTCLSPSDGNENLNDLAKTIGKIVDKNVLGGVLKQSTLNEEDKKALQLFSKKIGFELEDIDNFNLSNVLKYALELKLIKDDLIPKAPSPKVKKTIENFLTTHNTCTLSTSYKNRVRSTPIEYLYSNGFMYFLSEGGEKFSNIPLNKNISIAVYDNYTRMNSLAGMQITGSAYIVPEDTYEYYDVIKMKGLNENFIKNLQVNMNIIKIEINKIEFLYSKFKKMDFEPKQIYFFPKHL</sequence>
<dbReference type="Gene3D" id="3.40.50.360">
    <property type="match status" value="1"/>
</dbReference>
<keyword evidence="3" id="KW-1185">Reference proteome</keyword>
<dbReference type="InterPro" id="IPR008254">
    <property type="entry name" value="Flavodoxin/NO_synth"/>
</dbReference>
<dbReference type="GO" id="GO:0009055">
    <property type="term" value="F:electron transfer activity"/>
    <property type="evidence" value="ECO:0007669"/>
    <property type="project" value="InterPro"/>
</dbReference>
<dbReference type="GO" id="GO:0006783">
    <property type="term" value="P:heme biosynthetic process"/>
    <property type="evidence" value="ECO:0007669"/>
    <property type="project" value="TreeGrafter"/>
</dbReference>